<proteinExistence type="predicted"/>
<dbReference type="EMBL" id="MN739669">
    <property type="protein sequence ID" value="QHT19776.1"/>
    <property type="molecule type" value="Genomic_DNA"/>
</dbReference>
<dbReference type="InterPro" id="IPR002516">
    <property type="entry name" value="Glyco_trans_11"/>
</dbReference>
<protein>
    <recommendedName>
        <fullName evidence="4">Glycosyltransferase</fullName>
    </recommendedName>
</protein>
<dbReference type="Pfam" id="PF01531">
    <property type="entry name" value="Glyco_transf_11"/>
    <property type="match status" value="1"/>
</dbReference>
<dbReference type="AlphaFoldDB" id="A0A6C0DS43"/>
<evidence type="ECO:0000256" key="1">
    <source>
        <dbReference type="ARBA" id="ARBA00022676"/>
    </source>
</evidence>
<keyword evidence="2" id="KW-0808">Transferase</keyword>
<sequence length="274" mass="32398">MISCVLMGGLGNQLFQIFATIAYALENKKPFGFMYTEHLGGVGATIKRNTYWDSFLLPLKNFTHETFPRMPIQREKGFEYSKLDPITEGNDLILFGYFQSYKYFENYFQAICRLIKLDKTKVQVMSKYPLNFQSISMHFRLGDYKTLGDFHPVLDYEYYEKALQYIVNNTEKRDVLYFCEKQDNDDVQTTIAKLKEKFQDVTFTKADDAIEDWEQLILMSCCKYNIIANSTFSWWAAQMNHNNYKIICYPEKWFGPKNSHLDTKDLFPEDWVCL</sequence>
<organism evidence="3">
    <name type="scientific">viral metagenome</name>
    <dbReference type="NCBI Taxonomy" id="1070528"/>
    <lineage>
        <taxon>unclassified sequences</taxon>
        <taxon>metagenomes</taxon>
        <taxon>organismal metagenomes</taxon>
    </lineage>
</organism>
<dbReference type="CDD" id="cd11301">
    <property type="entry name" value="Fut1_Fut2_like"/>
    <property type="match status" value="1"/>
</dbReference>
<dbReference type="GO" id="GO:0008107">
    <property type="term" value="F:galactoside 2-alpha-L-fucosyltransferase activity"/>
    <property type="evidence" value="ECO:0007669"/>
    <property type="project" value="InterPro"/>
</dbReference>
<dbReference type="PANTHER" id="PTHR11927">
    <property type="entry name" value="GALACTOSIDE 2-L-FUCOSYLTRANSFERASE"/>
    <property type="match status" value="1"/>
</dbReference>
<dbReference type="GO" id="GO:0005975">
    <property type="term" value="P:carbohydrate metabolic process"/>
    <property type="evidence" value="ECO:0007669"/>
    <property type="project" value="InterPro"/>
</dbReference>
<dbReference type="GO" id="GO:0016020">
    <property type="term" value="C:membrane"/>
    <property type="evidence" value="ECO:0007669"/>
    <property type="project" value="InterPro"/>
</dbReference>
<dbReference type="PANTHER" id="PTHR11927:SF9">
    <property type="entry name" value="L-FUCOSYLTRANSFERASE"/>
    <property type="match status" value="1"/>
</dbReference>
<accession>A0A6C0DS43</accession>
<evidence type="ECO:0000313" key="3">
    <source>
        <dbReference type="EMBL" id="QHT19776.1"/>
    </source>
</evidence>
<evidence type="ECO:0008006" key="4">
    <source>
        <dbReference type="Google" id="ProtNLM"/>
    </source>
</evidence>
<keyword evidence="1" id="KW-0328">Glycosyltransferase</keyword>
<evidence type="ECO:0000256" key="2">
    <source>
        <dbReference type="ARBA" id="ARBA00022679"/>
    </source>
</evidence>
<name>A0A6C0DS43_9ZZZZ</name>
<reference evidence="3" key="1">
    <citation type="journal article" date="2020" name="Nature">
        <title>Giant virus diversity and host interactions through global metagenomics.</title>
        <authorList>
            <person name="Schulz F."/>
            <person name="Roux S."/>
            <person name="Paez-Espino D."/>
            <person name="Jungbluth S."/>
            <person name="Walsh D.A."/>
            <person name="Denef V.J."/>
            <person name="McMahon K.D."/>
            <person name="Konstantinidis K.T."/>
            <person name="Eloe-Fadrosh E.A."/>
            <person name="Kyrpides N.C."/>
            <person name="Woyke T."/>
        </authorList>
    </citation>
    <scope>NUCLEOTIDE SEQUENCE</scope>
    <source>
        <strain evidence="3">GVMAG-M-3300023174-5</strain>
    </source>
</reference>